<gene>
    <name evidence="9" type="ORF">KUDE01_009578</name>
</gene>
<keyword evidence="5 7" id="KW-0482">Metalloprotease</keyword>
<evidence type="ECO:0000313" key="10">
    <source>
        <dbReference type="Proteomes" id="UP001228049"/>
    </source>
</evidence>
<organism evidence="9 10">
    <name type="scientific">Dissostichus eleginoides</name>
    <name type="common">Patagonian toothfish</name>
    <name type="synonym">Dissostichus amissus</name>
    <dbReference type="NCBI Taxonomy" id="100907"/>
    <lineage>
        <taxon>Eukaryota</taxon>
        <taxon>Metazoa</taxon>
        <taxon>Chordata</taxon>
        <taxon>Craniata</taxon>
        <taxon>Vertebrata</taxon>
        <taxon>Euteleostomi</taxon>
        <taxon>Actinopterygii</taxon>
        <taxon>Neopterygii</taxon>
        <taxon>Teleostei</taxon>
        <taxon>Neoteleostei</taxon>
        <taxon>Acanthomorphata</taxon>
        <taxon>Eupercaria</taxon>
        <taxon>Perciformes</taxon>
        <taxon>Notothenioidei</taxon>
        <taxon>Nototheniidae</taxon>
        <taxon>Dissostichus</taxon>
    </lineage>
</organism>
<evidence type="ECO:0000256" key="1">
    <source>
        <dbReference type="ARBA" id="ARBA00022670"/>
    </source>
</evidence>
<dbReference type="AlphaFoldDB" id="A0AAD9BXB2"/>
<evidence type="ECO:0000256" key="3">
    <source>
        <dbReference type="ARBA" id="ARBA00022801"/>
    </source>
</evidence>
<evidence type="ECO:0000256" key="5">
    <source>
        <dbReference type="ARBA" id="ARBA00023049"/>
    </source>
</evidence>
<dbReference type="PRINTS" id="PR00480">
    <property type="entry name" value="ASTACIN"/>
</dbReference>
<dbReference type="EC" id="3.4.24.-" evidence="7"/>
<keyword evidence="10" id="KW-1185">Reference proteome</keyword>
<comment type="caution">
    <text evidence="6">Lacks conserved residue(s) required for the propagation of feature annotation.</text>
</comment>
<sequence length="110" mass="12805">MKNLNTKVRVEDSLSPCSFHHEQVRSDIDRYVSILSQNIKPGKEDNFKKQQTNNLGTPYDFNSVMHYGKYAFSKNKEPTILAKKNLSRNFGTARTMSKNDIARVNKLYRF</sequence>
<comment type="cofactor">
    <cofactor evidence="7">
        <name>Zn(2+)</name>
        <dbReference type="ChEBI" id="CHEBI:29105"/>
    </cofactor>
    <text evidence="7">Binds 1 zinc ion per subunit.</text>
</comment>
<dbReference type="Proteomes" id="UP001228049">
    <property type="component" value="Unassembled WGS sequence"/>
</dbReference>
<evidence type="ECO:0000256" key="4">
    <source>
        <dbReference type="ARBA" id="ARBA00022833"/>
    </source>
</evidence>
<protein>
    <recommendedName>
        <fullName evidence="7">Metalloendopeptidase</fullName>
        <ecNumber evidence="7">3.4.24.-</ecNumber>
    </recommendedName>
</protein>
<dbReference type="InterPro" id="IPR024079">
    <property type="entry name" value="MetalloPept_cat_dom_sf"/>
</dbReference>
<accession>A0AAD9BXB2</accession>
<evidence type="ECO:0000259" key="8">
    <source>
        <dbReference type="PROSITE" id="PS51864"/>
    </source>
</evidence>
<keyword evidence="4 7" id="KW-0862">Zinc</keyword>
<evidence type="ECO:0000313" key="9">
    <source>
        <dbReference type="EMBL" id="KAK1890747.1"/>
    </source>
</evidence>
<dbReference type="Gene3D" id="3.40.390.10">
    <property type="entry name" value="Collagenase (Catalytic Domain)"/>
    <property type="match status" value="1"/>
</dbReference>
<dbReference type="GO" id="GO:0046872">
    <property type="term" value="F:metal ion binding"/>
    <property type="evidence" value="ECO:0007669"/>
    <property type="project" value="UniProtKB-KW"/>
</dbReference>
<dbReference type="PANTHER" id="PTHR10127">
    <property type="entry name" value="DISCOIDIN, CUB, EGF, LAMININ , AND ZINC METALLOPROTEASE DOMAIN CONTAINING"/>
    <property type="match status" value="1"/>
</dbReference>
<reference evidence="9" key="1">
    <citation type="submission" date="2023-04" db="EMBL/GenBank/DDBJ databases">
        <title>Chromosome-level genome of Chaenocephalus aceratus.</title>
        <authorList>
            <person name="Park H."/>
        </authorList>
    </citation>
    <scope>NUCLEOTIDE SEQUENCE</scope>
    <source>
        <strain evidence="9">DE</strain>
        <tissue evidence="9">Muscle</tissue>
    </source>
</reference>
<dbReference type="GO" id="GO:0006508">
    <property type="term" value="P:proteolysis"/>
    <property type="evidence" value="ECO:0007669"/>
    <property type="project" value="UniProtKB-KW"/>
</dbReference>
<name>A0AAD9BXB2_DISEL</name>
<comment type="caution">
    <text evidence="9">The sequence shown here is derived from an EMBL/GenBank/DDBJ whole genome shotgun (WGS) entry which is preliminary data.</text>
</comment>
<keyword evidence="2 7" id="KW-0479">Metal-binding</keyword>
<evidence type="ECO:0000256" key="2">
    <source>
        <dbReference type="ARBA" id="ARBA00022723"/>
    </source>
</evidence>
<dbReference type="PANTHER" id="PTHR10127:SF780">
    <property type="entry name" value="METALLOENDOPEPTIDASE"/>
    <property type="match status" value="1"/>
</dbReference>
<keyword evidence="3 7" id="KW-0378">Hydrolase</keyword>
<evidence type="ECO:0000256" key="7">
    <source>
        <dbReference type="RuleBase" id="RU361183"/>
    </source>
</evidence>
<evidence type="ECO:0000256" key="6">
    <source>
        <dbReference type="PROSITE-ProRule" id="PRU01211"/>
    </source>
</evidence>
<dbReference type="InterPro" id="IPR001506">
    <property type="entry name" value="Peptidase_M12A"/>
</dbReference>
<keyword evidence="1 7" id="KW-0645">Protease</keyword>
<feature type="domain" description="Peptidase M12A" evidence="8">
    <location>
        <begin position="1"/>
        <end position="110"/>
    </location>
</feature>
<dbReference type="EMBL" id="JASDAP010000015">
    <property type="protein sequence ID" value="KAK1890747.1"/>
    <property type="molecule type" value="Genomic_DNA"/>
</dbReference>
<proteinExistence type="predicted"/>
<dbReference type="Pfam" id="PF01400">
    <property type="entry name" value="Astacin"/>
    <property type="match status" value="1"/>
</dbReference>
<dbReference type="SUPFAM" id="SSF55486">
    <property type="entry name" value="Metalloproteases ('zincins'), catalytic domain"/>
    <property type="match status" value="1"/>
</dbReference>
<dbReference type="GO" id="GO:0004222">
    <property type="term" value="F:metalloendopeptidase activity"/>
    <property type="evidence" value="ECO:0007669"/>
    <property type="project" value="UniProtKB-UniRule"/>
</dbReference>
<dbReference type="PROSITE" id="PS51864">
    <property type="entry name" value="ASTACIN"/>
    <property type="match status" value="1"/>
</dbReference>